<dbReference type="Proteomes" id="UP000298061">
    <property type="component" value="Unassembled WGS sequence"/>
</dbReference>
<reference evidence="3 4" key="1">
    <citation type="submission" date="2019-02" db="EMBL/GenBank/DDBJ databases">
        <title>Genome sequencing of the rare red list fungi Hericium alpestre (H. flagellum).</title>
        <authorList>
            <person name="Buettner E."/>
            <person name="Kellner H."/>
        </authorList>
    </citation>
    <scope>NUCLEOTIDE SEQUENCE [LARGE SCALE GENOMIC DNA]</scope>
    <source>
        <strain evidence="3 4">DSM 108284</strain>
    </source>
</reference>
<sequence>MKTSLTALLILVAPLLFLCHSVKALPVGTDIQIRTRDERRPLQLLKLIKPNQDEDDGRVPMPGDLLYAHTPEDDEDEDED</sequence>
<feature type="signal peptide" evidence="2">
    <location>
        <begin position="1"/>
        <end position="24"/>
    </location>
</feature>
<proteinExistence type="predicted"/>
<accession>A0A4Y9ZVN5</accession>
<evidence type="ECO:0000313" key="4">
    <source>
        <dbReference type="Proteomes" id="UP000298061"/>
    </source>
</evidence>
<dbReference type="EMBL" id="SFCI01000743">
    <property type="protein sequence ID" value="TFY78127.1"/>
    <property type="molecule type" value="Genomic_DNA"/>
</dbReference>
<gene>
    <name evidence="3" type="ORF">EWM64_g5887</name>
</gene>
<dbReference type="AlphaFoldDB" id="A0A4Y9ZVN5"/>
<feature type="region of interest" description="Disordered" evidence="1">
    <location>
        <begin position="45"/>
        <end position="80"/>
    </location>
</feature>
<evidence type="ECO:0000256" key="2">
    <source>
        <dbReference type="SAM" id="SignalP"/>
    </source>
</evidence>
<feature type="chain" id="PRO_5021227528" evidence="2">
    <location>
        <begin position="25"/>
        <end position="80"/>
    </location>
</feature>
<keyword evidence="4" id="KW-1185">Reference proteome</keyword>
<comment type="caution">
    <text evidence="3">The sequence shown here is derived from an EMBL/GenBank/DDBJ whole genome shotgun (WGS) entry which is preliminary data.</text>
</comment>
<evidence type="ECO:0000313" key="3">
    <source>
        <dbReference type="EMBL" id="TFY78127.1"/>
    </source>
</evidence>
<evidence type="ECO:0000256" key="1">
    <source>
        <dbReference type="SAM" id="MobiDB-lite"/>
    </source>
</evidence>
<name>A0A4Y9ZVN5_9AGAM</name>
<organism evidence="3 4">
    <name type="scientific">Hericium alpestre</name>
    <dbReference type="NCBI Taxonomy" id="135208"/>
    <lineage>
        <taxon>Eukaryota</taxon>
        <taxon>Fungi</taxon>
        <taxon>Dikarya</taxon>
        <taxon>Basidiomycota</taxon>
        <taxon>Agaricomycotina</taxon>
        <taxon>Agaricomycetes</taxon>
        <taxon>Russulales</taxon>
        <taxon>Hericiaceae</taxon>
        <taxon>Hericium</taxon>
    </lineage>
</organism>
<protein>
    <submittedName>
        <fullName evidence="3">Uncharacterized protein</fullName>
    </submittedName>
</protein>
<keyword evidence="2" id="KW-0732">Signal</keyword>